<feature type="chain" id="PRO_5039607090" evidence="1">
    <location>
        <begin position="25"/>
        <end position="205"/>
    </location>
</feature>
<organism evidence="2 3">
    <name type="scientific">Nocardioides marmorisolisilvae</name>
    <dbReference type="NCBI Taxonomy" id="1542737"/>
    <lineage>
        <taxon>Bacteria</taxon>
        <taxon>Bacillati</taxon>
        <taxon>Actinomycetota</taxon>
        <taxon>Actinomycetes</taxon>
        <taxon>Propionibacteriales</taxon>
        <taxon>Nocardioidaceae</taxon>
        <taxon>Nocardioides</taxon>
    </lineage>
</organism>
<dbReference type="Proteomes" id="UP000277094">
    <property type="component" value="Unassembled WGS sequence"/>
</dbReference>
<accession>A0A3N0DWS9</accession>
<dbReference type="EMBL" id="RJSG01000002">
    <property type="protein sequence ID" value="RNL80068.1"/>
    <property type="molecule type" value="Genomic_DNA"/>
</dbReference>
<gene>
    <name evidence="2" type="ORF">EFL95_14235</name>
</gene>
<reference evidence="2 3" key="1">
    <citation type="submission" date="2018-11" db="EMBL/GenBank/DDBJ databases">
        <authorList>
            <person name="Li F."/>
        </authorList>
    </citation>
    <scope>NUCLEOTIDE SEQUENCE [LARGE SCALE GENOMIC DNA]</scope>
    <source>
        <strain evidence="2 3">KIS18-7</strain>
    </source>
</reference>
<keyword evidence="1" id="KW-0732">Signal</keyword>
<keyword evidence="3" id="KW-1185">Reference proteome</keyword>
<evidence type="ECO:0000313" key="3">
    <source>
        <dbReference type="Proteomes" id="UP000277094"/>
    </source>
</evidence>
<dbReference type="OrthoDB" id="3790986at2"/>
<dbReference type="AlphaFoldDB" id="A0A3N0DWS9"/>
<evidence type="ECO:0000313" key="2">
    <source>
        <dbReference type="EMBL" id="RNL80068.1"/>
    </source>
</evidence>
<name>A0A3N0DWS9_9ACTN</name>
<feature type="signal peptide" evidence="1">
    <location>
        <begin position="1"/>
        <end position="24"/>
    </location>
</feature>
<protein>
    <submittedName>
        <fullName evidence="2">Uncharacterized protein</fullName>
    </submittedName>
</protein>
<proteinExistence type="predicted"/>
<sequence length="205" mass="22031">MTSRTISRAAVALAAAISFTVGTAAMSQADSFRHQDATGDVVVTTTGSPGDTHVDPDLALPDFQKLTVQHSRWNVRVATVLRSVDGYGSTWTATIVTSQGERFQVTYGRSEAGPQALVHVSLVHNGYHSTCDGLHVSRTTPTATSKGVIADVPTRCLGNPWKVRVGVQAHTVYSDDAVEHRGHDDVLRTGAFTYYKPALSPWIAR</sequence>
<comment type="caution">
    <text evidence="2">The sequence shown here is derived from an EMBL/GenBank/DDBJ whole genome shotgun (WGS) entry which is preliminary data.</text>
</comment>
<dbReference type="RefSeq" id="WP_123234570.1">
    <property type="nucleotide sequence ID" value="NZ_RJSG01000002.1"/>
</dbReference>
<evidence type="ECO:0000256" key="1">
    <source>
        <dbReference type="SAM" id="SignalP"/>
    </source>
</evidence>